<evidence type="ECO:0000313" key="2">
    <source>
        <dbReference type="Proteomes" id="UP000820818"/>
    </source>
</evidence>
<accession>A0AAD5LLQ6</accession>
<dbReference type="EMBL" id="WJBH02000001">
    <property type="protein sequence ID" value="KAI9565031.1"/>
    <property type="molecule type" value="Genomic_DNA"/>
</dbReference>
<sequence length="91" mass="10861">MANDAFPLEAIQEEEPKEELEEWQRTNAKRIHTMALNYALLAVRMQKILVLAYGIVERIHRRHVVCKFDAEDLDRETRWGFDISIKHSRRN</sequence>
<evidence type="ECO:0000313" key="1">
    <source>
        <dbReference type="EMBL" id="KAI9565031.1"/>
    </source>
</evidence>
<reference evidence="1 2" key="1">
    <citation type="submission" date="2022-05" db="EMBL/GenBank/DDBJ databases">
        <title>A multi-omics perspective on studying reproductive biology in Daphnia sinensis.</title>
        <authorList>
            <person name="Jia J."/>
        </authorList>
    </citation>
    <scope>NUCLEOTIDE SEQUENCE [LARGE SCALE GENOMIC DNA]</scope>
    <source>
        <strain evidence="1 2">WSL</strain>
    </source>
</reference>
<protein>
    <submittedName>
        <fullName evidence="1">Uncharacterized protein</fullName>
    </submittedName>
</protein>
<proteinExistence type="predicted"/>
<comment type="caution">
    <text evidence="1">The sequence shown here is derived from an EMBL/GenBank/DDBJ whole genome shotgun (WGS) entry which is preliminary data.</text>
</comment>
<name>A0AAD5LLQ6_9CRUS</name>
<dbReference type="AlphaFoldDB" id="A0AAD5LLQ6"/>
<dbReference type="Proteomes" id="UP000820818">
    <property type="component" value="Linkage Group LG1"/>
</dbReference>
<keyword evidence="2" id="KW-1185">Reference proteome</keyword>
<organism evidence="1 2">
    <name type="scientific">Daphnia sinensis</name>
    <dbReference type="NCBI Taxonomy" id="1820382"/>
    <lineage>
        <taxon>Eukaryota</taxon>
        <taxon>Metazoa</taxon>
        <taxon>Ecdysozoa</taxon>
        <taxon>Arthropoda</taxon>
        <taxon>Crustacea</taxon>
        <taxon>Branchiopoda</taxon>
        <taxon>Diplostraca</taxon>
        <taxon>Cladocera</taxon>
        <taxon>Anomopoda</taxon>
        <taxon>Daphniidae</taxon>
        <taxon>Daphnia</taxon>
        <taxon>Daphnia similis group</taxon>
    </lineage>
</organism>
<gene>
    <name evidence="1" type="ORF">GHT06_008775</name>
</gene>